<proteinExistence type="predicted"/>
<name>A0ACC4WGB4_STRFR</name>
<protein>
    <submittedName>
        <fullName evidence="1">Uncharacterized protein</fullName>
    </submittedName>
</protein>
<dbReference type="Proteomes" id="UP000037185">
    <property type="component" value="Unassembled WGS sequence"/>
</dbReference>
<evidence type="ECO:0000313" key="2">
    <source>
        <dbReference type="Proteomes" id="UP000037185"/>
    </source>
</evidence>
<accession>A0ACC4WGB4</accession>
<keyword evidence="2" id="KW-1185">Reference proteome</keyword>
<comment type="caution">
    <text evidence="1">The sequence shown here is derived from an EMBL/GenBank/DDBJ whole genome shotgun (WGS) entry which is preliminary data.</text>
</comment>
<organism evidence="1 2">
    <name type="scientific">Streptomyces fradiae</name>
    <name type="common">Streptomyces roseoflavus</name>
    <dbReference type="NCBI Taxonomy" id="1906"/>
    <lineage>
        <taxon>Bacteria</taxon>
        <taxon>Bacillati</taxon>
        <taxon>Actinomycetota</taxon>
        <taxon>Actinomycetes</taxon>
        <taxon>Kitasatosporales</taxon>
        <taxon>Streptomycetaceae</taxon>
        <taxon>Streptomyces</taxon>
    </lineage>
</organism>
<evidence type="ECO:0000313" key="1">
    <source>
        <dbReference type="EMBL" id="KNE83552.1"/>
    </source>
</evidence>
<reference evidence="1" key="1">
    <citation type="submission" date="2015-07" db="EMBL/GenBank/DDBJ databases">
        <title>Draft genome sequence of Streptomyces fradiae, a resistant strain to nitron-oligomycin.</title>
        <authorList>
            <person name="Vatlin A.A."/>
            <person name="Bekker O.B."/>
            <person name="Danilenko V.N."/>
        </authorList>
    </citation>
    <scope>NUCLEOTIDE SEQUENCE</scope>
    <source>
        <strain evidence="1">Olg1-1</strain>
    </source>
</reference>
<dbReference type="EMBL" id="LGSP01000005">
    <property type="protein sequence ID" value="KNE83552.1"/>
    <property type="molecule type" value="Genomic_DNA"/>
</dbReference>
<gene>
    <name evidence="1" type="ORF">ADZ36_04175</name>
</gene>
<sequence>MADLQAEVGHWARSALIQISLYQPTHWTERVTLGEHMDTESGTEVRREGGLRWRRATGAAATAAESGARAGAGVAQGAPGTGAEASAGVESAAV</sequence>